<gene>
    <name evidence="2" type="ORF">V6N11_036110</name>
</gene>
<keyword evidence="1" id="KW-0812">Transmembrane</keyword>
<keyword evidence="3" id="KW-1185">Reference proteome</keyword>
<organism evidence="2 3">
    <name type="scientific">Hibiscus sabdariffa</name>
    <name type="common">roselle</name>
    <dbReference type="NCBI Taxonomy" id="183260"/>
    <lineage>
        <taxon>Eukaryota</taxon>
        <taxon>Viridiplantae</taxon>
        <taxon>Streptophyta</taxon>
        <taxon>Embryophyta</taxon>
        <taxon>Tracheophyta</taxon>
        <taxon>Spermatophyta</taxon>
        <taxon>Magnoliopsida</taxon>
        <taxon>eudicotyledons</taxon>
        <taxon>Gunneridae</taxon>
        <taxon>Pentapetalae</taxon>
        <taxon>rosids</taxon>
        <taxon>malvids</taxon>
        <taxon>Malvales</taxon>
        <taxon>Malvaceae</taxon>
        <taxon>Malvoideae</taxon>
        <taxon>Hibiscus</taxon>
    </lineage>
</organism>
<name>A0ABR2R9Y0_9ROSI</name>
<keyword evidence="1" id="KW-1133">Transmembrane helix</keyword>
<dbReference type="EMBL" id="JBBPBN010000024">
    <property type="protein sequence ID" value="KAK9009579.1"/>
    <property type="molecule type" value="Genomic_DNA"/>
</dbReference>
<reference evidence="2 3" key="1">
    <citation type="journal article" date="2024" name="G3 (Bethesda)">
        <title>Genome assembly of Hibiscus sabdariffa L. provides insights into metabolisms of medicinal natural products.</title>
        <authorList>
            <person name="Kim T."/>
        </authorList>
    </citation>
    <scope>NUCLEOTIDE SEQUENCE [LARGE SCALE GENOMIC DNA]</scope>
    <source>
        <strain evidence="2">TK-2024</strain>
        <tissue evidence="2">Old leaves</tissue>
    </source>
</reference>
<evidence type="ECO:0000313" key="3">
    <source>
        <dbReference type="Proteomes" id="UP001396334"/>
    </source>
</evidence>
<comment type="caution">
    <text evidence="2">The sequence shown here is derived from an EMBL/GenBank/DDBJ whole genome shotgun (WGS) entry which is preliminary data.</text>
</comment>
<protein>
    <submittedName>
        <fullName evidence="2">Uncharacterized protein</fullName>
    </submittedName>
</protein>
<evidence type="ECO:0000256" key="1">
    <source>
        <dbReference type="SAM" id="Phobius"/>
    </source>
</evidence>
<sequence>MAEITNVTVQPGSDFDQLTSLLGTVLPSFSDLTQDELEMLRLQFSLLSSSDREHWLDILRDRPEKVRSCIDLTATLNRRYSIPLKKVDVLKRSMKITMLEEECEKELMAMLYALVDGVDGYTRFGFSSAPSHITGNRQLGIAGVDGNNRFGIASAPILIIGAGNGGQAIAKQESVRDYPAWFKTLLGINSGVLLSLIAKSTSNNAQSVPTLTIESLAACGAVVGFTTSLAGQYLSTNKPKTLPFGGDPEVLTPKMAIVSGLATACGFAAGVLLLLPNNLFRGITMATAFAAITIPMFIKWCCPISGEAANVPPLKAEAEIPSSGGEDDAADKV</sequence>
<feature type="transmembrane region" description="Helical" evidence="1">
    <location>
        <begin position="255"/>
        <end position="275"/>
    </location>
</feature>
<accession>A0ABR2R9Y0</accession>
<evidence type="ECO:0000313" key="2">
    <source>
        <dbReference type="EMBL" id="KAK9009579.1"/>
    </source>
</evidence>
<proteinExistence type="predicted"/>
<feature type="transmembrane region" description="Helical" evidence="1">
    <location>
        <begin position="210"/>
        <end position="235"/>
    </location>
</feature>
<dbReference type="Proteomes" id="UP001396334">
    <property type="component" value="Unassembled WGS sequence"/>
</dbReference>
<keyword evidence="1" id="KW-0472">Membrane</keyword>